<name>A0A167TN53_9BACL</name>
<organism evidence="4 5">
    <name type="scientific">Anoxybacteroides amylolyticum</name>
    <dbReference type="NCBI Taxonomy" id="294699"/>
    <lineage>
        <taxon>Bacteria</taxon>
        <taxon>Bacillati</taxon>
        <taxon>Bacillota</taxon>
        <taxon>Bacilli</taxon>
        <taxon>Bacillales</taxon>
        <taxon>Anoxybacillaceae</taxon>
        <taxon>Anoxybacteroides</taxon>
    </lineage>
</organism>
<dbReference type="InterPro" id="IPR010330">
    <property type="entry name" value="CoiA_nuc"/>
</dbReference>
<dbReference type="KEGG" id="aamy:GFC30_1157"/>
<dbReference type="Pfam" id="PF25166">
    <property type="entry name" value="CoiA_C"/>
    <property type="match status" value="1"/>
</dbReference>
<proteinExistence type="predicted"/>
<feature type="domain" description="Competence protein CoiA-like N-terminal" evidence="2">
    <location>
        <begin position="16"/>
        <end position="63"/>
    </location>
</feature>
<feature type="domain" description="Competence protein CoiA nuclease-like" evidence="1">
    <location>
        <begin position="68"/>
        <end position="223"/>
    </location>
</feature>
<dbReference type="EMBL" id="CP015438">
    <property type="protein sequence ID" value="ANB61564.1"/>
    <property type="molecule type" value="Genomic_DNA"/>
</dbReference>
<keyword evidence="5" id="KW-1185">Reference proteome</keyword>
<feature type="domain" description="Competence protein CoiA C-terminal" evidence="3">
    <location>
        <begin position="237"/>
        <end position="379"/>
    </location>
</feature>
<dbReference type="PIRSF" id="PIRSF007487">
    <property type="entry name" value="Competence-induced_CoiA_bac"/>
    <property type="match status" value="1"/>
</dbReference>
<dbReference type="InterPro" id="IPR057252">
    <property type="entry name" value="CoiA_C"/>
</dbReference>
<dbReference type="Pfam" id="PF25164">
    <property type="entry name" value="CoiA_N"/>
    <property type="match status" value="1"/>
</dbReference>
<sequence>MLVALLKNGQSFSLIDGWTKEQLMQLRKTESFFCPACQNEVILKLGTKRMPHFAHKKERACPFEQEAESPYHLSGKTDLFHWLKHQALNVQLEPYFSSIQQRPDLAVVADRVYAIEYQCSTLSESLFLKRNASYKEGGIQPLWILGAHHLQKLAMYRYKLSRFQWLFAQQSISPPCQPMILYYCPQAKQLIRLIQPIPFSSYYTFSVPIVEKLEKLCFQELLHFPSVQLPSLFWTEWLAQKKKWRLTFTMYPSATNRAIGSDFYSRHLPALFPCEAGWPVAHGYLFETPPFIWQTYLLLFLQSNDVYSLSSLYVWLKEKIGEQKIVLRHLPLAQAYAYTRAVYEYIDCLSQLGYVQWVHKKAIRRVKEWTYPRTIEEALFEDRRLLERIKRKSL</sequence>
<evidence type="ECO:0000259" key="2">
    <source>
        <dbReference type="Pfam" id="PF25164"/>
    </source>
</evidence>
<evidence type="ECO:0000313" key="5">
    <source>
        <dbReference type="Proteomes" id="UP000076865"/>
    </source>
</evidence>
<dbReference type="InterPro" id="IPR021176">
    <property type="entry name" value="Competence-induced_CoiA"/>
</dbReference>
<evidence type="ECO:0000259" key="1">
    <source>
        <dbReference type="Pfam" id="PF06054"/>
    </source>
</evidence>
<gene>
    <name evidence="4" type="ORF">GFC30_1157</name>
</gene>
<evidence type="ECO:0000259" key="3">
    <source>
        <dbReference type="Pfam" id="PF25166"/>
    </source>
</evidence>
<dbReference type="OrthoDB" id="3784230at2"/>
<dbReference type="InterPro" id="IPR057253">
    <property type="entry name" value="CoiA-like_N"/>
</dbReference>
<dbReference type="Pfam" id="PF06054">
    <property type="entry name" value="CoiA_nuc"/>
    <property type="match status" value="1"/>
</dbReference>
<dbReference type="PATRIC" id="fig|294699.3.peg.1159"/>
<protein>
    <submittedName>
        <fullName evidence="4">Competence CoiA-like family protein</fullName>
    </submittedName>
</protein>
<dbReference type="AlphaFoldDB" id="A0A167TN53"/>
<dbReference type="Proteomes" id="UP000076865">
    <property type="component" value="Chromosome"/>
</dbReference>
<accession>A0A167TN53</accession>
<evidence type="ECO:0000313" key="4">
    <source>
        <dbReference type="EMBL" id="ANB61564.1"/>
    </source>
</evidence>
<dbReference type="RefSeq" id="WP_066323289.1">
    <property type="nucleotide sequence ID" value="NZ_CP015438.1"/>
</dbReference>
<reference evidence="4 5" key="1">
    <citation type="journal article" date="2006" name="Syst. Appl. Microbiol.">
        <title>Anoxybacillus amylolyticus sp. nov., a thermophilic amylase producing bacterium isolated from Mount Rittmann (Antarctica).</title>
        <authorList>
            <person name="Poli A."/>
            <person name="Esposito E."/>
            <person name="Lama L."/>
            <person name="Orlando P."/>
            <person name="Nicolaus G."/>
            <person name="de Appolonia F."/>
            <person name="Gambacorta A."/>
            <person name="Nicolaus B."/>
        </authorList>
    </citation>
    <scope>NUCLEOTIDE SEQUENCE [LARGE SCALE GENOMIC DNA]</scope>
    <source>
        <strain evidence="4 5">DSM 15939</strain>
    </source>
</reference>